<accession>A0A5N5WPK8</accession>
<proteinExistence type="predicted"/>
<dbReference type="AlphaFoldDB" id="A0A5N5WPK8"/>
<evidence type="ECO:0000256" key="1">
    <source>
        <dbReference type="SAM" id="SignalP"/>
    </source>
</evidence>
<keyword evidence="1" id="KW-0732">Signal</keyword>
<protein>
    <submittedName>
        <fullName evidence="2">Uncharacterized protein</fullName>
    </submittedName>
</protein>
<dbReference type="InterPro" id="IPR021822">
    <property type="entry name" value="DUF3405"/>
</dbReference>
<dbReference type="Proteomes" id="UP000326565">
    <property type="component" value="Unassembled WGS sequence"/>
</dbReference>
<evidence type="ECO:0000313" key="2">
    <source>
        <dbReference type="EMBL" id="KAB8069140.1"/>
    </source>
</evidence>
<evidence type="ECO:0000313" key="3">
    <source>
        <dbReference type="Proteomes" id="UP000326565"/>
    </source>
</evidence>
<dbReference type="EMBL" id="ML732354">
    <property type="protein sequence ID" value="KAB8069140.1"/>
    <property type="molecule type" value="Genomic_DNA"/>
</dbReference>
<reference evidence="2 3" key="1">
    <citation type="submission" date="2019-04" db="EMBL/GenBank/DDBJ databases">
        <title>Friends and foes A comparative genomics study of 23 Aspergillus species from section Flavi.</title>
        <authorList>
            <consortium name="DOE Joint Genome Institute"/>
            <person name="Kjaerbolling I."/>
            <person name="Vesth T."/>
            <person name="Frisvad J.C."/>
            <person name="Nybo J.L."/>
            <person name="Theobald S."/>
            <person name="Kildgaard S."/>
            <person name="Isbrandt T."/>
            <person name="Kuo A."/>
            <person name="Sato A."/>
            <person name="Lyhne E.K."/>
            <person name="Kogle M.E."/>
            <person name="Wiebenga A."/>
            <person name="Kun R.S."/>
            <person name="Lubbers R.J."/>
            <person name="Makela M.R."/>
            <person name="Barry K."/>
            <person name="Chovatia M."/>
            <person name="Clum A."/>
            <person name="Daum C."/>
            <person name="Haridas S."/>
            <person name="He G."/>
            <person name="LaButti K."/>
            <person name="Lipzen A."/>
            <person name="Mondo S."/>
            <person name="Riley R."/>
            <person name="Salamov A."/>
            <person name="Simmons B.A."/>
            <person name="Magnuson J.K."/>
            <person name="Henrissat B."/>
            <person name="Mortensen U.H."/>
            <person name="Larsen T.O."/>
            <person name="Devries R.P."/>
            <person name="Grigoriev I.V."/>
            <person name="Machida M."/>
            <person name="Baker S.E."/>
            <person name="Andersen M.R."/>
        </authorList>
    </citation>
    <scope>NUCLEOTIDE SEQUENCE [LARGE SCALE GENOMIC DNA]</scope>
    <source>
        <strain evidence="2 3">CBS 151.66</strain>
    </source>
</reference>
<feature type="chain" id="PRO_5024905654" evidence="1">
    <location>
        <begin position="16"/>
        <end position="119"/>
    </location>
</feature>
<feature type="signal peptide" evidence="1">
    <location>
        <begin position="1"/>
        <end position="15"/>
    </location>
</feature>
<keyword evidence="3" id="KW-1185">Reference proteome</keyword>
<name>A0A5N5WPK8_9EURO</name>
<organism evidence="2 3">
    <name type="scientific">Aspergillus leporis</name>
    <dbReference type="NCBI Taxonomy" id="41062"/>
    <lineage>
        <taxon>Eukaryota</taxon>
        <taxon>Fungi</taxon>
        <taxon>Dikarya</taxon>
        <taxon>Ascomycota</taxon>
        <taxon>Pezizomycotina</taxon>
        <taxon>Eurotiomycetes</taxon>
        <taxon>Eurotiomycetidae</taxon>
        <taxon>Eurotiales</taxon>
        <taxon>Aspergillaceae</taxon>
        <taxon>Aspergillus</taxon>
        <taxon>Aspergillus subgen. Circumdati</taxon>
    </lineage>
</organism>
<sequence length="119" mass="13475">MTISGSSRWILGIRAIFLILLSEQPRSRNNNLGRIYGSATLTSTFTPFMRPGMISSIKWTGICAIDSIWGLHLAKGIDVGKGTLELPQADQEDRYWDWGVDEEDDVITWLPHFDPRHTD</sequence>
<gene>
    <name evidence="2" type="ORF">BDV29DRAFT_161720</name>
</gene>
<dbReference type="Pfam" id="PF11885">
    <property type="entry name" value="DUF3405"/>
    <property type="match status" value="1"/>
</dbReference>